<proteinExistence type="predicted"/>
<dbReference type="AlphaFoldDB" id="A0AAD7B5P7"/>
<evidence type="ECO:0000313" key="2">
    <source>
        <dbReference type="EMBL" id="KAJ7611476.1"/>
    </source>
</evidence>
<organism evidence="2 3">
    <name type="scientific">Mycena rosella</name>
    <name type="common">Pink bonnet</name>
    <name type="synonym">Agaricus rosellus</name>
    <dbReference type="NCBI Taxonomy" id="1033263"/>
    <lineage>
        <taxon>Eukaryota</taxon>
        <taxon>Fungi</taxon>
        <taxon>Dikarya</taxon>
        <taxon>Basidiomycota</taxon>
        <taxon>Agaricomycotina</taxon>
        <taxon>Agaricomycetes</taxon>
        <taxon>Agaricomycetidae</taxon>
        <taxon>Agaricales</taxon>
        <taxon>Marasmiineae</taxon>
        <taxon>Mycenaceae</taxon>
        <taxon>Mycena</taxon>
    </lineage>
</organism>
<feature type="region of interest" description="Disordered" evidence="1">
    <location>
        <begin position="85"/>
        <end position="121"/>
    </location>
</feature>
<dbReference type="EMBL" id="JARKIE010000965">
    <property type="protein sequence ID" value="KAJ7611476.1"/>
    <property type="molecule type" value="Genomic_DNA"/>
</dbReference>
<accession>A0AAD7B5P7</accession>
<reference evidence="2" key="1">
    <citation type="submission" date="2023-03" db="EMBL/GenBank/DDBJ databases">
        <title>Massive genome expansion in bonnet fungi (Mycena s.s.) driven by repeated elements and novel gene families across ecological guilds.</title>
        <authorList>
            <consortium name="Lawrence Berkeley National Laboratory"/>
            <person name="Harder C.B."/>
            <person name="Miyauchi S."/>
            <person name="Viragh M."/>
            <person name="Kuo A."/>
            <person name="Thoen E."/>
            <person name="Andreopoulos B."/>
            <person name="Lu D."/>
            <person name="Skrede I."/>
            <person name="Drula E."/>
            <person name="Henrissat B."/>
            <person name="Morin E."/>
            <person name="Kohler A."/>
            <person name="Barry K."/>
            <person name="LaButti K."/>
            <person name="Morin E."/>
            <person name="Salamov A."/>
            <person name="Lipzen A."/>
            <person name="Mereny Z."/>
            <person name="Hegedus B."/>
            <person name="Baldrian P."/>
            <person name="Stursova M."/>
            <person name="Weitz H."/>
            <person name="Taylor A."/>
            <person name="Grigoriev I.V."/>
            <person name="Nagy L.G."/>
            <person name="Martin F."/>
            <person name="Kauserud H."/>
        </authorList>
    </citation>
    <scope>NUCLEOTIDE SEQUENCE</scope>
    <source>
        <strain evidence="2">CBHHK067</strain>
    </source>
</reference>
<feature type="compositionally biased region" description="Basic and acidic residues" evidence="1">
    <location>
        <begin position="102"/>
        <end position="117"/>
    </location>
</feature>
<keyword evidence="3" id="KW-1185">Reference proteome</keyword>
<evidence type="ECO:0000313" key="3">
    <source>
        <dbReference type="Proteomes" id="UP001221757"/>
    </source>
</evidence>
<protein>
    <submittedName>
        <fullName evidence="2">Uncharacterized protein</fullName>
    </submittedName>
</protein>
<gene>
    <name evidence="2" type="ORF">B0H17DRAFT_1153489</name>
</gene>
<name>A0AAD7B5P7_MYCRO</name>
<evidence type="ECO:0000256" key="1">
    <source>
        <dbReference type="SAM" id="MobiDB-lite"/>
    </source>
</evidence>
<dbReference type="Proteomes" id="UP001221757">
    <property type="component" value="Unassembled WGS sequence"/>
</dbReference>
<comment type="caution">
    <text evidence="2">The sequence shown here is derived from an EMBL/GenBank/DDBJ whole genome shotgun (WGS) entry which is preliminary data.</text>
</comment>
<sequence>MVDDLIRSGPSRNSSGAHVGSTLASLAVATSPEYIDAMPEYLSGASWKRVTGVTAAHFLAEFELRYELGRLLVRIEPEPRQSVMVDLGPAAGGTHRTNTMRGKFESGMDGRPREVDPRSMCSARKPNSNLRWVLRRYEGLWKARPLLQSTFVVNFIGLALPTELEAASRRDRSRYPGPLQTRQPRILSWKNVSCDVSAWKGSERDGAVECSGAIRVVGTFP</sequence>